<dbReference type="InterPro" id="IPR045032">
    <property type="entry name" value="PEL"/>
</dbReference>
<comment type="caution">
    <text evidence="5">The sequence shown here is derived from an EMBL/GenBank/DDBJ whole genome shotgun (WGS) entry which is preliminary data.</text>
</comment>
<dbReference type="GO" id="GO:0016829">
    <property type="term" value="F:lyase activity"/>
    <property type="evidence" value="ECO:0007669"/>
    <property type="project" value="UniProtKB-KW"/>
</dbReference>
<dbReference type="InterPro" id="IPR011050">
    <property type="entry name" value="Pectin_lyase_fold/virulence"/>
</dbReference>
<feature type="domain" description="Pectate lyase" evidence="4">
    <location>
        <begin position="53"/>
        <end position="276"/>
    </location>
</feature>
<dbReference type="InterPro" id="IPR002022">
    <property type="entry name" value="Pec_lyase"/>
</dbReference>
<dbReference type="SMART" id="SM00656">
    <property type="entry name" value="Amb_all"/>
    <property type="match status" value="2"/>
</dbReference>
<keyword evidence="1 2" id="KW-0456">Lyase</keyword>
<dbReference type="PANTHER" id="PTHR31683">
    <property type="entry name" value="PECTATE LYASE 18-RELATED"/>
    <property type="match status" value="1"/>
</dbReference>
<evidence type="ECO:0000313" key="5">
    <source>
        <dbReference type="EMBL" id="MBP2182591.1"/>
    </source>
</evidence>
<name>A0ABS4PVJ8_9PSEU</name>
<dbReference type="InterPro" id="IPR006626">
    <property type="entry name" value="PbH1"/>
</dbReference>
<protein>
    <submittedName>
        <fullName evidence="5">Pectate lyase</fullName>
    </submittedName>
</protein>
<dbReference type="Gene3D" id="2.160.20.10">
    <property type="entry name" value="Single-stranded right-handed beta-helix, Pectin lyase-like"/>
    <property type="match status" value="2"/>
</dbReference>
<gene>
    <name evidence="5" type="ORF">JOM49_004117</name>
</gene>
<dbReference type="InterPro" id="IPR012334">
    <property type="entry name" value="Pectin_lyas_fold"/>
</dbReference>
<keyword evidence="6" id="KW-1185">Reference proteome</keyword>
<evidence type="ECO:0000259" key="4">
    <source>
        <dbReference type="SMART" id="SM00656"/>
    </source>
</evidence>
<dbReference type="EMBL" id="JAGGMS010000001">
    <property type="protein sequence ID" value="MBP2182591.1"/>
    <property type="molecule type" value="Genomic_DNA"/>
</dbReference>
<evidence type="ECO:0000256" key="3">
    <source>
        <dbReference type="SAM" id="SignalP"/>
    </source>
</evidence>
<feature type="signal peptide" evidence="3">
    <location>
        <begin position="1"/>
        <end position="29"/>
    </location>
</feature>
<dbReference type="PANTHER" id="PTHR31683:SF18">
    <property type="entry name" value="PECTATE LYASE 21-RELATED"/>
    <property type="match status" value="1"/>
</dbReference>
<dbReference type="Proteomes" id="UP000741013">
    <property type="component" value="Unassembled WGS sequence"/>
</dbReference>
<keyword evidence="2" id="KW-0964">Secreted</keyword>
<feature type="domain" description="Pectate lyase" evidence="4">
    <location>
        <begin position="364"/>
        <end position="570"/>
    </location>
</feature>
<evidence type="ECO:0000256" key="1">
    <source>
        <dbReference type="ARBA" id="ARBA00023239"/>
    </source>
</evidence>
<dbReference type="RefSeq" id="WP_209665876.1">
    <property type="nucleotide sequence ID" value="NZ_JAGGMS010000001.1"/>
</dbReference>
<keyword evidence="2" id="KW-0624">Polysaccharide degradation</keyword>
<comment type="subcellular location">
    <subcellularLocation>
        <location evidence="2">Secreted</location>
    </subcellularLocation>
</comment>
<dbReference type="Pfam" id="PF00544">
    <property type="entry name" value="Pectate_lyase_4"/>
    <property type="match status" value="2"/>
</dbReference>
<keyword evidence="3" id="KW-0732">Signal</keyword>
<comment type="similarity">
    <text evidence="2">Belongs to the polysaccharide lyase 1 family.</text>
</comment>
<organism evidence="5 6">
    <name type="scientific">Amycolatopsis magusensis</name>
    <dbReference type="NCBI Taxonomy" id="882444"/>
    <lineage>
        <taxon>Bacteria</taxon>
        <taxon>Bacillati</taxon>
        <taxon>Actinomycetota</taxon>
        <taxon>Actinomycetes</taxon>
        <taxon>Pseudonocardiales</taxon>
        <taxon>Pseudonocardiaceae</taxon>
        <taxon>Amycolatopsis</taxon>
    </lineage>
</organism>
<dbReference type="SMART" id="SM00710">
    <property type="entry name" value="PbH1"/>
    <property type="match status" value="6"/>
</dbReference>
<reference evidence="5 6" key="1">
    <citation type="submission" date="2021-03" db="EMBL/GenBank/DDBJ databases">
        <title>Sequencing the genomes of 1000 actinobacteria strains.</title>
        <authorList>
            <person name="Klenk H.-P."/>
        </authorList>
    </citation>
    <scope>NUCLEOTIDE SEQUENCE [LARGE SCALE GENOMIC DNA]</scope>
    <source>
        <strain evidence="5 6">DSM 45510</strain>
    </source>
</reference>
<evidence type="ECO:0000256" key="2">
    <source>
        <dbReference type="RuleBase" id="RU361173"/>
    </source>
</evidence>
<accession>A0ABS4PVJ8</accession>
<sequence>MGELAVRSRRLLAVLVFGALVVTAPPSSAAVADGPVGFAGVDALGQNGTTGGAGGPVVTVTTAAGFLDHIARPGPYVIQVAGTITLPTGSTDGMHSVASDKTIIGLGSDARLVGGGLNIGLPVDDDVTTPPSDAVHNVIIRNLSLSGATDDLINVQMFSHHIWIDHNDLSNGDDGAVDIKRGSDFVTVSWNRFHDHDKTMLLGHDDDNGAQDIGRLRVTYHHNFFDGSDQRNPRVRFAESVHVYNNYYRDLSYGIASTMNAGVVAEGNYFDTVNNPGRVEFSGELGRMVARDNILVDCNHEIETRGTVTEPGTYYSYTADPAANVPGIVQAGAGVGRIATAAAATVDGFAGVNALGQNGTTGGAGGQVVTASTTSELLQYIDTIGPLTIQVSGRIAIESKQGVRPNKTIIGLGSSAEITGGGLDFHRSSNVIVRNIRFTAAEDDAINVGKESHHIWIDHNEFSGPADGAIDVVRGADYVTISWNWFQGTDKTMLIGHSDGNASEDTGHLKVTIHHNFFDGSAQRHPRVRFGEPVHVYNNYYRATSAYGVATTMNAGVLVEGNYFETVPQPIVVGYADSGPGRAVERNNIYTGSGVPQTAGSVVEPSTYYAYTVDSPATIPTTVPSGAGRL</sequence>
<keyword evidence="2" id="KW-0119">Carbohydrate metabolism</keyword>
<proteinExistence type="inferred from homology"/>
<evidence type="ECO:0000313" key="6">
    <source>
        <dbReference type="Proteomes" id="UP000741013"/>
    </source>
</evidence>
<feature type="chain" id="PRO_5046346739" evidence="3">
    <location>
        <begin position="30"/>
        <end position="630"/>
    </location>
</feature>
<dbReference type="SUPFAM" id="SSF51126">
    <property type="entry name" value="Pectin lyase-like"/>
    <property type="match status" value="2"/>
</dbReference>